<reference evidence="1" key="1">
    <citation type="submission" date="2018-05" db="EMBL/GenBank/DDBJ databases">
        <authorList>
            <person name="Lanie J.A."/>
            <person name="Ng W.-L."/>
            <person name="Kazmierczak K.M."/>
            <person name="Andrzejewski T.M."/>
            <person name="Davidsen T.M."/>
            <person name="Wayne K.J."/>
            <person name="Tettelin H."/>
            <person name="Glass J.I."/>
            <person name="Rusch D."/>
            <person name="Podicherti R."/>
            <person name="Tsui H.-C.T."/>
            <person name="Winkler M.E."/>
        </authorList>
    </citation>
    <scope>NUCLEOTIDE SEQUENCE</scope>
</reference>
<evidence type="ECO:0000313" key="1">
    <source>
        <dbReference type="EMBL" id="SVB43237.1"/>
    </source>
</evidence>
<proteinExistence type="predicted"/>
<dbReference type="EMBL" id="UINC01041662">
    <property type="protein sequence ID" value="SVB43237.1"/>
    <property type="molecule type" value="Genomic_DNA"/>
</dbReference>
<protein>
    <submittedName>
        <fullName evidence="1">Uncharacterized protein</fullName>
    </submittedName>
</protein>
<organism evidence="1">
    <name type="scientific">marine metagenome</name>
    <dbReference type="NCBI Taxonomy" id="408172"/>
    <lineage>
        <taxon>unclassified sequences</taxon>
        <taxon>metagenomes</taxon>
        <taxon>ecological metagenomes</taxon>
    </lineage>
</organism>
<sequence length="53" mass="6559">LELVHTKQLLRGELSRKQWWKDDPSYSNTGYAKQPWEKEAYNLEDKIFQKYWL</sequence>
<name>A0A382E080_9ZZZZ</name>
<feature type="non-terminal residue" evidence="1">
    <location>
        <position position="1"/>
    </location>
</feature>
<gene>
    <name evidence="1" type="ORF">METZ01_LOCUS196091</name>
</gene>
<accession>A0A382E080</accession>
<dbReference type="AlphaFoldDB" id="A0A382E080"/>